<dbReference type="AlphaFoldDB" id="A0A0D0D811"/>
<evidence type="ECO:0000313" key="3">
    <source>
        <dbReference type="Proteomes" id="UP000054538"/>
    </source>
</evidence>
<sequence length="60" mass="6512">MTDIAEDKPSKHPNTSGKWPMGPYFDGMPIHASETIPTPVSLALHCFQMLPSPPLLPIVA</sequence>
<reference evidence="3" key="2">
    <citation type="submission" date="2015-01" db="EMBL/GenBank/DDBJ databases">
        <title>Evolutionary Origins and Diversification of the Mycorrhizal Mutualists.</title>
        <authorList>
            <consortium name="DOE Joint Genome Institute"/>
            <consortium name="Mycorrhizal Genomics Consortium"/>
            <person name="Kohler A."/>
            <person name="Kuo A."/>
            <person name="Nagy L.G."/>
            <person name="Floudas D."/>
            <person name="Copeland A."/>
            <person name="Barry K.W."/>
            <person name="Cichocki N."/>
            <person name="Veneault-Fourrey C."/>
            <person name="LaButti K."/>
            <person name="Lindquist E.A."/>
            <person name="Lipzen A."/>
            <person name="Lundell T."/>
            <person name="Morin E."/>
            <person name="Murat C."/>
            <person name="Riley R."/>
            <person name="Ohm R."/>
            <person name="Sun H."/>
            <person name="Tunlid A."/>
            <person name="Henrissat B."/>
            <person name="Grigoriev I.V."/>
            <person name="Hibbett D.S."/>
            <person name="Martin F."/>
        </authorList>
    </citation>
    <scope>NUCLEOTIDE SEQUENCE [LARGE SCALE GENOMIC DNA]</scope>
    <source>
        <strain evidence="3">Ve08.2h10</strain>
    </source>
</reference>
<gene>
    <name evidence="2" type="ORF">PAXRUDRAFT_21125</name>
</gene>
<name>A0A0D0D811_9AGAM</name>
<proteinExistence type="predicted"/>
<dbReference type="InParanoid" id="A0A0D0D811"/>
<feature type="region of interest" description="Disordered" evidence="1">
    <location>
        <begin position="1"/>
        <end position="20"/>
    </location>
</feature>
<organism evidence="2 3">
    <name type="scientific">Paxillus rubicundulus Ve08.2h10</name>
    <dbReference type="NCBI Taxonomy" id="930991"/>
    <lineage>
        <taxon>Eukaryota</taxon>
        <taxon>Fungi</taxon>
        <taxon>Dikarya</taxon>
        <taxon>Basidiomycota</taxon>
        <taxon>Agaricomycotina</taxon>
        <taxon>Agaricomycetes</taxon>
        <taxon>Agaricomycetidae</taxon>
        <taxon>Boletales</taxon>
        <taxon>Paxilineae</taxon>
        <taxon>Paxillaceae</taxon>
        <taxon>Paxillus</taxon>
    </lineage>
</organism>
<feature type="compositionally biased region" description="Basic and acidic residues" evidence="1">
    <location>
        <begin position="1"/>
        <end position="10"/>
    </location>
</feature>
<keyword evidence="3" id="KW-1185">Reference proteome</keyword>
<evidence type="ECO:0000256" key="1">
    <source>
        <dbReference type="SAM" id="MobiDB-lite"/>
    </source>
</evidence>
<dbReference type="HOGENOM" id="CLU_2942473_0_0_1"/>
<dbReference type="Proteomes" id="UP000054538">
    <property type="component" value="Unassembled WGS sequence"/>
</dbReference>
<reference evidence="2 3" key="1">
    <citation type="submission" date="2014-04" db="EMBL/GenBank/DDBJ databases">
        <authorList>
            <consortium name="DOE Joint Genome Institute"/>
            <person name="Kuo A."/>
            <person name="Kohler A."/>
            <person name="Jargeat P."/>
            <person name="Nagy L.G."/>
            <person name="Floudas D."/>
            <person name="Copeland A."/>
            <person name="Barry K.W."/>
            <person name="Cichocki N."/>
            <person name="Veneault-Fourrey C."/>
            <person name="LaButti K."/>
            <person name="Lindquist E.A."/>
            <person name="Lipzen A."/>
            <person name="Lundell T."/>
            <person name="Morin E."/>
            <person name="Murat C."/>
            <person name="Sun H."/>
            <person name="Tunlid A."/>
            <person name="Henrissat B."/>
            <person name="Grigoriev I.V."/>
            <person name="Hibbett D.S."/>
            <person name="Martin F."/>
            <person name="Nordberg H.P."/>
            <person name="Cantor M.N."/>
            <person name="Hua S.X."/>
        </authorList>
    </citation>
    <scope>NUCLEOTIDE SEQUENCE [LARGE SCALE GENOMIC DNA]</scope>
    <source>
        <strain evidence="2 3">Ve08.2h10</strain>
    </source>
</reference>
<protein>
    <submittedName>
        <fullName evidence="2">Unplaced genomic scaffold scaffold_5185, whole genome shotgun sequence</fullName>
    </submittedName>
</protein>
<dbReference type="EMBL" id="KN830007">
    <property type="protein sequence ID" value="KIK73195.1"/>
    <property type="molecule type" value="Genomic_DNA"/>
</dbReference>
<accession>A0A0D0D811</accession>
<evidence type="ECO:0000313" key="2">
    <source>
        <dbReference type="EMBL" id="KIK73195.1"/>
    </source>
</evidence>